<evidence type="ECO:0000256" key="2">
    <source>
        <dbReference type="ARBA" id="ARBA00023015"/>
    </source>
</evidence>
<evidence type="ECO:0000256" key="4">
    <source>
        <dbReference type="ARBA" id="ARBA00023163"/>
    </source>
</evidence>
<protein>
    <submittedName>
        <fullName evidence="9">Activator of stress genes 1-like protein</fullName>
    </submittedName>
</protein>
<comment type="subcellular location">
    <subcellularLocation>
        <location evidence="1">Nucleus</location>
    </subcellularLocation>
</comment>
<keyword evidence="5" id="KW-0539">Nucleus</keyword>
<feature type="domain" description="Xylanolytic transcriptional activator regulatory" evidence="8">
    <location>
        <begin position="225"/>
        <end position="301"/>
    </location>
</feature>
<dbReference type="GO" id="GO:0006351">
    <property type="term" value="P:DNA-templated transcription"/>
    <property type="evidence" value="ECO:0007669"/>
    <property type="project" value="InterPro"/>
</dbReference>
<dbReference type="EMBL" id="QGMK01000171">
    <property type="protein sequence ID" value="TVY83627.1"/>
    <property type="molecule type" value="Genomic_DNA"/>
</dbReference>
<evidence type="ECO:0000256" key="3">
    <source>
        <dbReference type="ARBA" id="ARBA00023125"/>
    </source>
</evidence>
<keyword evidence="2" id="KW-0805">Transcription regulation</keyword>
<dbReference type="SMART" id="SM00906">
    <property type="entry name" value="Fungal_trans"/>
    <property type="match status" value="1"/>
</dbReference>
<dbReference type="AlphaFoldDB" id="A0A8T9CGH2"/>
<dbReference type="InterPro" id="IPR007219">
    <property type="entry name" value="XnlR_reg_dom"/>
</dbReference>
<dbReference type="GO" id="GO:0043565">
    <property type="term" value="F:sequence-specific DNA binding"/>
    <property type="evidence" value="ECO:0007669"/>
    <property type="project" value="TreeGrafter"/>
</dbReference>
<evidence type="ECO:0000256" key="5">
    <source>
        <dbReference type="ARBA" id="ARBA00023242"/>
    </source>
</evidence>
<feature type="region of interest" description="Disordered" evidence="6">
    <location>
        <begin position="36"/>
        <end position="56"/>
    </location>
</feature>
<keyword evidence="7" id="KW-0472">Membrane</keyword>
<evidence type="ECO:0000256" key="1">
    <source>
        <dbReference type="ARBA" id="ARBA00004123"/>
    </source>
</evidence>
<sequence>MTSPPHLGVNPIVQVPSIQNTAGRGQVHLPVVEDIGSRAQSSRNSPEPSQTDLQGHYVGPSSGVSFLLRVQKKLHQNLSFAQNSSIFTFGDAPLPDFDPSFFVLPPKADAQRLVARYFDFAVATHRFLHRPTVEAWLEEFYENLGIMKQQVGAKEKTALLFMVFAQAKEYMTNDEGSSGVDTSARYFQAADHQLSSEKGEIRLTSVQARLCQCFYLLSQSRVNHCWSLFGTTAHLILAIGIHRKRRMEICNGIDLVELECRKRVFWCAYGLDNYLSAALGRPRTFHDDDIDQDLPFCVNDVDLTAQRMNISTPKGQSIMMASVAHNTLAKILSLILRDLYAIRSPSVTLRATLSAKYHQDLLDWRRGLSRFLDADGIDTSLLIPLFQRQRNVLNLAYCHALILVHRPFLLSNFASLNSRNPRPPRSSSTSDMDNNVAECLKAAICITTIVNQLTEGQQIYRAFWFTHYFAFCAVVVLYVHTIQQRHVPRDTCRIFFDAAQKCQIQISSMGNSGSLAQRYSVVLEELRLEAVKQTQRQPEFHPPNLDVSNVNINSGNAPTPVQAGQIHETGQLQSQVSIPDIFSNNLEGNMFGDALNATTPSSLMADLTSWGEFESLVNLSHNNPFYY</sequence>
<feature type="compositionally biased region" description="Polar residues" evidence="6">
    <location>
        <begin position="38"/>
        <end position="53"/>
    </location>
</feature>
<reference evidence="9 10" key="1">
    <citation type="submission" date="2018-05" db="EMBL/GenBank/DDBJ databases">
        <title>Genome sequencing and assembly of the regulated plant pathogen Lachnellula willkommii and related sister species for the development of diagnostic species identification markers.</title>
        <authorList>
            <person name="Giroux E."/>
            <person name="Bilodeau G."/>
        </authorList>
    </citation>
    <scope>NUCLEOTIDE SEQUENCE [LARGE SCALE GENOMIC DNA]</scope>
    <source>
        <strain evidence="9 10">CBS 268.59</strain>
    </source>
</reference>
<dbReference type="InterPro" id="IPR051711">
    <property type="entry name" value="Stress_Response_Reg"/>
</dbReference>
<dbReference type="CDD" id="cd12148">
    <property type="entry name" value="fungal_TF_MHR"/>
    <property type="match status" value="1"/>
</dbReference>
<keyword evidence="3" id="KW-0238">DNA-binding</keyword>
<comment type="caution">
    <text evidence="9">The sequence shown here is derived from an EMBL/GenBank/DDBJ whole genome shotgun (WGS) entry which is preliminary data.</text>
</comment>
<dbReference type="Pfam" id="PF04082">
    <property type="entry name" value="Fungal_trans"/>
    <property type="match status" value="1"/>
</dbReference>
<evidence type="ECO:0000259" key="8">
    <source>
        <dbReference type="SMART" id="SM00906"/>
    </source>
</evidence>
<gene>
    <name evidence="9" type="primary">ASG1_1</name>
    <name evidence="9" type="ORF">LSUE1_G001718</name>
</gene>
<feature type="transmembrane region" description="Helical" evidence="7">
    <location>
        <begin position="459"/>
        <end position="479"/>
    </location>
</feature>
<keyword evidence="7" id="KW-0812">Transmembrane</keyword>
<keyword evidence="10" id="KW-1185">Reference proteome</keyword>
<proteinExistence type="predicted"/>
<dbReference type="PANTHER" id="PTHR47540">
    <property type="entry name" value="THIAMINE REPRESSIBLE GENES REGULATORY PROTEIN THI5"/>
    <property type="match status" value="1"/>
</dbReference>
<dbReference type="GO" id="GO:0008270">
    <property type="term" value="F:zinc ion binding"/>
    <property type="evidence" value="ECO:0007669"/>
    <property type="project" value="InterPro"/>
</dbReference>
<evidence type="ECO:0000313" key="9">
    <source>
        <dbReference type="EMBL" id="TVY83627.1"/>
    </source>
</evidence>
<evidence type="ECO:0000256" key="7">
    <source>
        <dbReference type="SAM" id="Phobius"/>
    </source>
</evidence>
<keyword evidence="7" id="KW-1133">Transmembrane helix</keyword>
<evidence type="ECO:0000256" key="6">
    <source>
        <dbReference type="SAM" id="MobiDB-lite"/>
    </source>
</evidence>
<dbReference type="PANTHER" id="PTHR47540:SF3">
    <property type="entry name" value="ZN(II)2CYS6 TRANSCRIPTION FACTOR (EUROFUNG)"/>
    <property type="match status" value="1"/>
</dbReference>
<dbReference type="OrthoDB" id="2579025at2759"/>
<accession>A0A8T9CGH2</accession>
<name>A0A8T9CGH2_9HELO</name>
<evidence type="ECO:0000313" key="10">
    <source>
        <dbReference type="Proteomes" id="UP000469558"/>
    </source>
</evidence>
<dbReference type="Proteomes" id="UP000469558">
    <property type="component" value="Unassembled WGS sequence"/>
</dbReference>
<keyword evidence="4" id="KW-0804">Transcription</keyword>
<organism evidence="9 10">
    <name type="scientific">Lachnellula suecica</name>
    <dbReference type="NCBI Taxonomy" id="602035"/>
    <lineage>
        <taxon>Eukaryota</taxon>
        <taxon>Fungi</taxon>
        <taxon>Dikarya</taxon>
        <taxon>Ascomycota</taxon>
        <taxon>Pezizomycotina</taxon>
        <taxon>Leotiomycetes</taxon>
        <taxon>Helotiales</taxon>
        <taxon>Lachnaceae</taxon>
        <taxon>Lachnellula</taxon>
    </lineage>
</organism>
<dbReference type="GO" id="GO:0045944">
    <property type="term" value="P:positive regulation of transcription by RNA polymerase II"/>
    <property type="evidence" value="ECO:0007669"/>
    <property type="project" value="TreeGrafter"/>
</dbReference>
<dbReference type="GO" id="GO:0005634">
    <property type="term" value="C:nucleus"/>
    <property type="evidence" value="ECO:0007669"/>
    <property type="project" value="UniProtKB-SubCell"/>
</dbReference>